<dbReference type="Proteomes" id="UP000254920">
    <property type="component" value="Unassembled WGS sequence"/>
</dbReference>
<dbReference type="PIRSF" id="PIRSF004486">
    <property type="entry name" value="MraW"/>
    <property type="match status" value="1"/>
</dbReference>
<dbReference type="GO" id="GO:0070475">
    <property type="term" value="P:rRNA base methylation"/>
    <property type="evidence" value="ECO:0007669"/>
    <property type="project" value="UniProtKB-UniRule"/>
</dbReference>
<dbReference type="Gene3D" id="3.40.50.150">
    <property type="entry name" value="Vaccinia Virus protein VP39"/>
    <property type="match status" value="1"/>
</dbReference>
<keyword evidence="3 7" id="KW-0698">rRNA processing</keyword>
<feature type="binding site" evidence="7">
    <location>
        <position position="79"/>
    </location>
    <ligand>
        <name>S-adenosyl-L-methionine</name>
        <dbReference type="ChEBI" id="CHEBI:59789"/>
    </ligand>
</feature>
<feature type="binding site" evidence="7">
    <location>
        <position position="100"/>
    </location>
    <ligand>
        <name>S-adenosyl-L-methionine</name>
        <dbReference type="ChEBI" id="CHEBI:59789"/>
    </ligand>
</feature>
<dbReference type="Pfam" id="PF01795">
    <property type="entry name" value="Methyltransf_5"/>
    <property type="match status" value="1"/>
</dbReference>
<dbReference type="PANTHER" id="PTHR11265">
    <property type="entry name" value="S-ADENOSYL-METHYLTRANSFERASE MRAW"/>
    <property type="match status" value="1"/>
</dbReference>
<comment type="function">
    <text evidence="7">Specifically methylates the N4 position of cytidine in position 1402 (C1402) of 16S rRNA.</text>
</comment>
<keyword evidence="4 7" id="KW-0489">Methyltransferase</keyword>
<sequence length="315" mass="35970">MKIPHIPVLKDEILSFFSNIKNGIILDCTLGYGGHSEALLKTCKDIKIIACDRDIEAINFSLNRLEPYKHRVDIHKDTYSNILNYIKQDDIHNVKGILADIGVSSLQLDKNSRGFGLNSDILDMRMDSDLSMSAYDVVNSYSFEDLSDILYKFGELNNARKIAQAIINQRKISNITSAKNLANLVNKFKIKGRNIDTAILVFQAIRIEVNKELDELENLLNNIEKSNINECFLAIITFHSLEDRIVKNKFKQWSKSCICPEFVLKCECGNNHNIGYLLNKKPIVASHNELKENSRSSSAKLRVFYINRGKNERQK</sequence>
<feature type="binding site" evidence="7">
    <location>
        <position position="107"/>
    </location>
    <ligand>
        <name>S-adenosyl-L-methionine</name>
        <dbReference type="ChEBI" id="CHEBI:59789"/>
    </ligand>
</feature>
<dbReference type="PANTHER" id="PTHR11265:SF0">
    <property type="entry name" value="12S RRNA N4-METHYLCYTIDINE METHYLTRANSFERASE"/>
    <property type="match status" value="1"/>
</dbReference>
<evidence type="ECO:0000256" key="5">
    <source>
        <dbReference type="ARBA" id="ARBA00022679"/>
    </source>
</evidence>
<dbReference type="NCBIfam" id="TIGR00006">
    <property type="entry name" value="16S rRNA (cytosine(1402)-N(4))-methyltransferase RsmH"/>
    <property type="match status" value="1"/>
</dbReference>
<protein>
    <recommendedName>
        <fullName evidence="7">Ribosomal RNA small subunit methyltransferase H</fullName>
        <ecNumber evidence="7">2.1.1.199</ecNumber>
    </recommendedName>
    <alternativeName>
        <fullName evidence="7">16S rRNA m(4)C1402 methyltransferase</fullName>
    </alternativeName>
    <alternativeName>
        <fullName evidence="7">rRNA (cytosine-N(4)-)-methyltransferase RsmH</fullName>
    </alternativeName>
</protein>
<evidence type="ECO:0000256" key="4">
    <source>
        <dbReference type="ARBA" id="ARBA00022603"/>
    </source>
</evidence>
<evidence type="ECO:0000256" key="6">
    <source>
        <dbReference type="ARBA" id="ARBA00022691"/>
    </source>
</evidence>
<keyword evidence="6 7" id="KW-0949">S-adenosyl-L-methionine</keyword>
<accession>A0A381DH90</accession>
<evidence type="ECO:0000256" key="3">
    <source>
        <dbReference type="ARBA" id="ARBA00022552"/>
    </source>
</evidence>
<dbReference type="RefSeq" id="WP_089182346.1">
    <property type="nucleotide sequence ID" value="NZ_CP043427.1"/>
</dbReference>
<dbReference type="InterPro" id="IPR002903">
    <property type="entry name" value="RsmH"/>
</dbReference>
<dbReference type="GO" id="GO:0071424">
    <property type="term" value="F:rRNA (cytosine-N4-)-methyltransferase activity"/>
    <property type="evidence" value="ECO:0007669"/>
    <property type="project" value="UniProtKB-UniRule"/>
</dbReference>
<keyword evidence="2 7" id="KW-0963">Cytoplasm</keyword>
<dbReference type="SUPFAM" id="SSF53335">
    <property type="entry name" value="S-adenosyl-L-methionine-dependent methyltransferases"/>
    <property type="match status" value="1"/>
</dbReference>
<dbReference type="InterPro" id="IPR023397">
    <property type="entry name" value="SAM-dep_MeTrfase_MraW_recog"/>
</dbReference>
<dbReference type="AlphaFoldDB" id="A0A381DH90"/>
<evidence type="ECO:0000256" key="2">
    <source>
        <dbReference type="ARBA" id="ARBA00022490"/>
    </source>
</evidence>
<proteinExistence type="inferred from homology"/>
<keyword evidence="9" id="KW-1185">Reference proteome</keyword>
<dbReference type="OrthoDB" id="9806637at2"/>
<dbReference type="GO" id="GO:0005737">
    <property type="term" value="C:cytoplasm"/>
    <property type="evidence" value="ECO:0007669"/>
    <property type="project" value="UniProtKB-SubCell"/>
</dbReference>
<evidence type="ECO:0000313" key="8">
    <source>
        <dbReference type="EMBL" id="SUX09473.1"/>
    </source>
</evidence>
<dbReference type="EC" id="2.1.1.199" evidence="7"/>
<evidence type="ECO:0000313" key="9">
    <source>
        <dbReference type="Proteomes" id="UP000254920"/>
    </source>
</evidence>
<dbReference type="GeneID" id="93090510"/>
<dbReference type="EMBL" id="UFVD01000001">
    <property type="protein sequence ID" value="SUX09473.1"/>
    <property type="molecule type" value="Genomic_DNA"/>
</dbReference>
<evidence type="ECO:0000256" key="1">
    <source>
        <dbReference type="ARBA" id="ARBA00010396"/>
    </source>
</evidence>
<evidence type="ECO:0000256" key="7">
    <source>
        <dbReference type="HAMAP-Rule" id="MF_01007"/>
    </source>
</evidence>
<dbReference type="SUPFAM" id="SSF81799">
    <property type="entry name" value="Putative methyltransferase TM0872, insert domain"/>
    <property type="match status" value="1"/>
</dbReference>
<gene>
    <name evidence="8" type="primary">mraW</name>
    <name evidence="7" type="synonym">rsmH</name>
    <name evidence="8" type="ORF">NCTC12475_00055</name>
</gene>
<comment type="similarity">
    <text evidence="1 7">Belongs to the methyltransferase superfamily. RsmH family.</text>
</comment>
<organism evidence="8 9">
    <name type="scientific">Campylobacter sputorum subsp. sputorum</name>
    <dbReference type="NCBI Taxonomy" id="32024"/>
    <lineage>
        <taxon>Bacteria</taxon>
        <taxon>Pseudomonadati</taxon>
        <taxon>Campylobacterota</taxon>
        <taxon>Epsilonproteobacteria</taxon>
        <taxon>Campylobacterales</taxon>
        <taxon>Campylobacteraceae</taxon>
        <taxon>Campylobacter</taxon>
    </lineage>
</organism>
<feature type="binding site" evidence="7">
    <location>
        <begin position="33"/>
        <end position="35"/>
    </location>
    <ligand>
        <name>S-adenosyl-L-methionine</name>
        <dbReference type="ChEBI" id="CHEBI:59789"/>
    </ligand>
</feature>
<name>A0A381DH90_9BACT</name>
<dbReference type="HAMAP" id="MF_01007">
    <property type="entry name" value="16SrRNA_methyltr_H"/>
    <property type="match status" value="1"/>
</dbReference>
<reference evidence="8 9" key="1">
    <citation type="submission" date="2018-06" db="EMBL/GenBank/DDBJ databases">
        <authorList>
            <consortium name="Pathogen Informatics"/>
            <person name="Doyle S."/>
        </authorList>
    </citation>
    <scope>NUCLEOTIDE SEQUENCE [LARGE SCALE GENOMIC DNA]</scope>
    <source>
        <strain evidence="8 9">NCTC12475</strain>
    </source>
</reference>
<dbReference type="STRING" id="32024.GCA_000788295_00240"/>
<keyword evidence="5 7" id="KW-0808">Transferase</keyword>
<comment type="catalytic activity">
    <reaction evidence="7">
        <text>cytidine(1402) in 16S rRNA + S-adenosyl-L-methionine = N(4)-methylcytidine(1402) in 16S rRNA + S-adenosyl-L-homocysteine + H(+)</text>
        <dbReference type="Rhea" id="RHEA:42928"/>
        <dbReference type="Rhea" id="RHEA-COMP:10286"/>
        <dbReference type="Rhea" id="RHEA-COMP:10287"/>
        <dbReference type="ChEBI" id="CHEBI:15378"/>
        <dbReference type="ChEBI" id="CHEBI:57856"/>
        <dbReference type="ChEBI" id="CHEBI:59789"/>
        <dbReference type="ChEBI" id="CHEBI:74506"/>
        <dbReference type="ChEBI" id="CHEBI:82748"/>
        <dbReference type="EC" id="2.1.1.199"/>
    </reaction>
</comment>
<feature type="binding site" evidence="7">
    <location>
        <position position="52"/>
    </location>
    <ligand>
        <name>S-adenosyl-L-methionine</name>
        <dbReference type="ChEBI" id="CHEBI:59789"/>
    </ligand>
</feature>
<dbReference type="InterPro" id="IPR029063">
    <property type="entry name" value="SAM-dependent_MTases_sf"/>
</dbReference>
<dbReference type="Gene3D" id="1.10.150.170">
    <property type="entry name" value="Putative methyltransferase TM0872, insert domain"/>
    <property type="match status" value="1"/>
</dbReference>
<comment type="subcellular location">
    <subcellularLocation>
        <location evidence="7">Cytoplasm</location>
    </subcellularLocation>
</comment>